<dbReference type="InterPro" id="IPR003645">
    <property type="entry name" value="Fol_N"/>
</dbReference>
<accession>A0A0N4X554</accession>
<reference evidence="2 3" key="2">
    <citation type="submission" date="2018-11" db="EMBL/GenBank/DDBJ databases">
        <authorList>
            <consortium name="Pathogen Informatics"/>
        </authorList>
    </citation>
    <scope>NUCLEOTIDE SEQUENCE [LARGE SCALE GENOMIC DNA]</scope>
    <source>
        <strain evidence="2 3">MHpl1</strain>
    </source>
</reference>
<dbReference type="InterPro" id="IPR052861">
    <property type="entry name" value="BPTI/Kunitz_domain"/>
</dbReference>
<dbReference type="Pfam" id="PF00014">
    <property type="entry name" value="Kunitz_BPTI"/>
    <property type="match status" value="1"/>
</dbReference>
<dbReference type="InterPro" id="IPR036880">
    <property type="entry name" value="Kunitz_BPTI_sf"/>
</dbReference>
<dbReference type="OrthoDB" id="4473401at2759"/>
<sequence length="283" mass="32217">MMESSTGRPNQMSSSKNELLLAGHHSERLLFIPQFHLGISAGKQMWLLYLALTVSCAGFSSEQAHVPENTFETCTTKLDRGDACCAMPNNSIRFFFDPELERCFTYLYEGCGGGRNTFYTESQCRNTCIPADKFTCGGNKKPTGTCSDRDMRCPFGSTCVIGALGVGLCCDSANERQWEYEIRQPPCRIGKILKRTVSHGEEVWIGKSCAHRFCPYGYECVQGRRVAHCCGPVPNFKERLYIEDDSFIKRNTYSRPRKARHVPQMRLPVGQLDEYRRRYYNKL</sequence>
<organism evidence="4">
    <name type="scientific">Haemonchus placei</name>
    <name type="common">Barber's pole worm</name>
    <dbReference type="NCBI Taxonomy" id="6290"/>
    <lineage>
        <taxon>Eukaryota</taxon>
        <taxon>Metazoa</taxon>
        <taxon>Ecdysozoa</taxon>
        <taxon>Nematoda</taxon>
        <taxon>Chromadorea</taxon>
        <taxon>Rhabditida</taxon>
        <taxon>Rhabditina</taxon>
        <taxon>Rhabditomorpha</taxon>
        <taxon>Strongyloidea</taxon>
        <taxon>Trichostrongylidae</taxon>
        <taxon>Haemonchus</taxon>
    </lineage>
</organism>
<dbReference type="SUPFAM" id="SSF57362">
    <property type="entry name" value="BPTI-like"/>
    <property type="match status" value="1"/>
</dbReference>
<evidence type="ECO:0000313" key="2">
    <source>
        <dbReference type="EMBL" id="VDO77546.1"/>
    </source>
</evidence>
<protein>
    <submittedName>
        <fullName evidence="4">BPTI/Kunitz inhibitor domain-containing protein</fullName>
    </submittedName>
</protein>
<dbReference type="PROSITE" id="PS50279">
    <property type="entry name" value="BPTI_KUNITZ_2"/>
    <property type="match status" value="1"/>
</dbReference>
<dbReference type="Proteomes" id="UP000268014">
    <property type="component" value="Unassembled WGS sequence"/>
</dbReference>
<dbReference type="SMART" id="SM00274">
    <property type="entry name" value="FOLN"/>
    <property type="match status" value="2"/>
</dbReference>
<dbReference type="PANTHER" id="PTHR47248:SF8">
    <property type="entry name" value="BPTI_KUNITZ INHIBITOR DOMAIN-CONTAINING PROTEIN-RELATED"/>
    <property type="match status" value="1"/>
</dbReference>
<dbReference type="PANTHER" id="PTHR47248">
    <property type="entry name" value="PROTEIN CBG06772"/>
    <property type="match status" value="1"/>
</dbReference>
<dbReference type="SMART" id="SM00131">
    <property type="entry name" value="KU"/>
    <property type="match status" value="1"/>
</dbReference>
<proteinExistence type="predicted"/>
<name>A0A0N4X554_HAEPC</name>
<dbReference type="AlphaFoldDB" id="A0A0N4X554"/>
<dbReference type="WBParaSite" id="HPLM_0001949601-mRNA-1">
    <property type="protein sequence ID" value="HPLM_0001949601-mRNA-1"/>
    <property type="gene ID" value="HPLM_0001949601"/>
</dbReference>
<evidence type="ECO:0000313" key="3">
    <source>
        <dbReference type="Proteomes" id="UP000268014"/>
    </source>
</evidence>
<dbReference type="Gene3D" id="4.10.410.10">
    <property type="entry name" value="Pancreatic trypsin inhibitor Kunitz domain"/>
    <property type="match status" value="1"/>
</dbReference>
<feature type="domain" description="BPTI/Kunitz inhibitor" evidence="1">
    <location>
        <begin position="74"/>
        <end position="128"/>
    </location>
</feature>
<evidence type="ECO:0000259" key="1">
    <source>
        <dbReference type="PROSITE" id="PS50279"/>
    </source>
</evidence>
<dbReference type="GO" id="GO:0004867">
    <property type="term" value="F:serine-type endopeptidase inhibitor activity"/>
    <property type="evidence" value="ECO:0007669"/>
    <property type="project" value="InterPro"/>
</dbReference>
<dbReference type="OMA" id="DRGDACC"/>
<reference evidence="4" key="1">
    <citation type="submission" date="2017-02" db="UniProtKB">
        <authorList>
            <consortium name="WormBaseParasite"/>
        </authorList>
    </citation>
    <scope>IDENTIFICATION</scope>
</reference>
<keyword evidence="3" id="KW-1185">Reference proteome</keyword>
<evidence type="ECO:0000313" key="4">
    <source>
        <dbReference type="WBParaSite" id="HPLM_0001949601-mRNA-1"/>
    </source>
</evidence>
<dbReference type="InterPro" id="IPR002223">
    <property type="entry name" value="Kunitz_BPTI"/>
</dbReference>
<dbReference type="EMBL" id="UZAF01021364">
    <property type="protein sequence ID" value="VDO77546.1"/>
    <property type="molecule type" value="Genomic_DNA"/>
</dbReference>
<gene>
    <name evidence="2" type="ORF">HPLM_LOCUS19488</name>
</gene>